<feature type="signal peptide" evidence="1">
    <location>
        <begin position="1"/>
        <end position="20"/>
    </location>
</feature>
<evidence type="ECO:0000313" key="4">
    <source>
        <dbReference type="Proteomes" id="UP001432322"/>
    </source>
</evidence>
<dbReference type="Proteomes" id="UP001432322">
    <property type="component" value="Unassembled WGS sequence"/>
</dbReference>
<name>A0AAV5WVD5_9BILA</name>
<feature type="chain" id="PRO_5043719647" description="VWFA domain-containing protein" evidence="1">
    <location>
        <begin position="21"/>
        <end position="345"/>
    </location>
</feature>
<sequence length="345" mass="37576">QFRMNLFLVFISSFIAAAHTHGDVGCGGDCLKACRRCGPLENEGEEGVNGTSVFAYGFRKAGDCKEAVCANENATLIVEGQEYKSLVCFQGKWHFGYPAFLEETSVAQCITPGDLECDDDASIKYEDGNFQCVCNPNYVDVTNSFQSPVQLCSNCGNKKLNIVLLLDISGSMAESADTFLAFLQPFIKFLQLKQAGNRMSVITASNSYEIRINWGPNSYDVSAIQTSIVSINIGGTSNLGVGMEAVKAELIQPTHENEDEEHVLIVLTDGSVHHSPPYIHEITTAAANLEALGVETYVVSSTDRYTDKLFAIANGVEANVLPIPEHPTDEVIMDVAHRLQKRVCV</sequence>
<dbReference type="PANTHER" id="PTHR24020">
    <property type="entry name" value="COLLAGEN ALPHA"/>
    <property type="match status" value="1"/>
</dbReference>
<reference evidence="3" key="1">
    <citation type="submission" date="2023-10" db="EMBL/GenBank/DDBJ databases">
        <title>Genome assembly of Pristionchus species.</title>
        <authorList>
            <person name="Yoshida K."/>
            <person name="Sommer R.J."/>
        </authorList>
    </citation>
    <scope>NUCLEOTIDE SEQUENCE</scope>
    <source>
        <strain evidence="3">RS5133</strain>
    </source>
</reference>
<feature type="non-terminal residue" evidence="3">
    <location>
        <position position="1"/>
    </location>
</feature>
<dbReference type="InterPro" id="IPR050525">
    <property type="entry name" value="ECM_Assembly_Org"/>
</dbReference>
<gene>
    <name evidence="3" type="ORF">PFISCL1PPCAC_27293</name>
</gene>
<dbReference type="SMART" id="SM00327">
    <property type="entry name" value="VWA"/>
    <property type="match status" value="1"/>
</dbReference>
<dbReference type="Pfam" id="PF00092">
    <property type="entry name" value="VWA"/>
    <property type="match status" value="1"/>
</dbReference>
<evidence type="ECO:0000313" key="3">
    <source>
        <dbReference type="EMBL" id="GMT35996.1"/>
    </source>
</evidence>
<evidence type="ECO:0000256" key="1">
    <source>
        <dbReference type="SAM" id="SignalP"/>
    </source>
</evidence>
<accession>A0AAV5WVD5</accession>
<keyword evidence="1" id="KW-0732">Signal</keyword>
<feature type="domain" description="VWFA" evidence="2">
    <location>
        <begin position="161"/>
        <end position="339"/>
    </location>
</feature>
<protein>
    <recommendedName>
        <fullName evidence="2">VWFA domain-containing protein</fullName>
    </recommendedName>
</protein>
<dbReference type="AlphaFoldDB" id="A0AAV5WVD5"/>
<evidence type="ECO:0000259" key="2">
    <source>
        <dbReference type="PROSITE" id="PS50234"/>
    </source>
</evidence>
<dbReference type="SUPFAM" id="SSF53300">
    <property type="entry name" value="vWA-like"/>
    <property type="match status" value="1"/>
</dbReference>
<dbReference type="Gene3D" id="3.40.50.410">
    <property type="entry name" value="von Willebrand factor, type A domain"/>
    <property type="match status" value="1"/>
</dbReference>
<organism evidence="3 4">
    <name type="scientific">Pristionchus fissidentatus</name>
    <dbReference type="NCBI Taxonomy" id="1538716"/>
    <lineage>
        <taxon>Eukaryota</taxon>
        <taxon>Metazoa</taxon>
        <taxon>Ecdysozoa</taxon>
        <taxon>Nematoda</taxon>
        <taxon>Chromadorea</taxon>
        <taxon>Rhabditida</taxon>
        <taxon>Rhabditina</taxon>
        <taxon>Diplogasteromorpha</taxon>
        <taxon>Diplogasteroidea</taxon>
        <taxon>Neodiplogasteridae</taxon>
        <taxon>Pristionchus</taxon>
    </lineage>
</organism>
<dbReference type="InterPro" id="IPR002035">
    <property type="entry name" value="VWF_A"/>
</dbReference>
<dbReference type="EMBL" id="BTSY01000007">
    <property type="protein sequence ID" value="GMT35996.1"/>
    <property type="molecule type" value="Genomic_DNA"/>
</dbReference>
<dbReference type="CDD" id="cd00198">
    <property type="entry name" value="vWFA"/>
    <property type="match status" value="1"/>
</dbReference>
<comment type="caution">
    <text evidence="3">The sequence shown here is derived from an EMBL/GenBank/DDBJ whole genome shotgun (WGS) entry which is preliminary data.</text>
</comment>
<dbReference type="InterPro" id="IPR036465">
    <property type="entry name" value="vWFA_dom_sf"/>
</dbReference>
<proteinExistence type="predicted"/>
<dbReference type="PROSITE" id="PS50234">
    <property type="entry name" value="VWFA"/>
    <property type="match status" value="1"/>
</dbReference>
<keyword evidence="4" id="KW-1185">Reference proteome</keyword>